<dbReference type="Pfam" id="PF13365">
    <property type="entry name" value="Trypsin_2"/>
    <property type="match status" value="1"/>
</dbReference>
<feature type="chain" id="PRO_5036677287" evidence="1">
    <location>
        <begin position="21"/>
        <end position="409"/>
    </location>
</feature>
<evidence type="ECO:0000313" key="2">
    <source>
        <dbReference type="EMBL" id="MBR7621214.1"/>
    </source>
</evidence>
<gene>
    <name evidence="2" type="ORF">JKL49_17605</name>
</gene>
<dbReference type="AlphaFoldDB" id="A0A941HWR9"/>
<dbReference type="InterPro" id="IPR043504">
    <property type="entry name" value="Peptidase_S1_PA_chymotrypsin"/>
</dbReference>
<keyword evidence="2" id="KW-0378">Hydrolase</keyword>
<name>A0A941HWR9_9CAUL</name>
<dbReference type="GO" id="GO:0004252">
    <property type="term" value="F:serine-type endopeptidase activity"/>
    <property type="evidence" value="ECO:0007669"/>
    <property type="project" value="InterPro"/>
</dbReference>
<protein>
    <submittedName>
        <fullName evidence="2">Serine protease</fullName>
    </submittedName>
</protein>
<evidence type="ECO:0000313" key="3">
    <source>
        <dbReference type="Proteomes" id="UP000622580"/>
    </source>
</evidence>
<dbReference type="RefSeq" id="WP_215342206.1">
    <property type="nucleotide sequence ID" value="NZ_JAGSGD010000001.1"/>
</dbReference>
<organism evidence="2 3">
    <name type="scientific">Phenylobacterium glaciei</name>
    <dbReference type="NCBI Taxonomy" id="2803784"/>
    <lineage>
        <taxon>Bacteria</taxon>
        <taxon>Pseudomonadati</taxon>
        <taxon>Pseudomonadota</taxon>
        <taxon>Alphaproteobacteria</taxon>
        <taxon>Caulobacterales</taxon>
        <taxon>Caulobacteraceae</taxon>
        <taxon>Phenylobacterium</taxon>
    </lineage>
</organism>
<accession>A0A941HWR9</accession>
<reference evidence="2" key="1">
    <citation type="submission" date="2021-04" db="EMBL/GenBank/DDBJ databases">
        <title>Draft genome assembly of strain Phenylobacterium sp. 20VBR1 using MiniION and Illumina platforms.</title>
        <authorList>
            <person name="Thomas F.A."/>
            <person name="Krishnan K.P."/>
            <person name="Sinha R.K."/>
        </authorList>
    </citation>
    <scope>NUCLEOTIDE SEQUENCE</scope>
    <source>
        <strain evidence="2">20VBR1</strain>
    </source>
</reference>
<dbReference type="EMBL" id="JAGSGD010000001">
    <property type="protein sequence ID" value="MBR7621214.1"/>
    <property type="molecule type" value="Genomic_DNA"/>
</dbReference>
<feature type="signal peptide" evidence="1">
    <location>
        <begin position="1"/>
        <end position="20"/>
    </location>
</feature>
<dbReference type="SUPFAM" id="SSF50494">
    <property type="entry name" value="Trypsin-like serine proteases"/>
    <property type="match status" value="1"/>
</dbReference>
<dbReference type="Proteomes" id="UP000622580">
    <property type="component" value="Unassembled WGS sequence"/>
</dbReference>
<proteinExistence type="predicted"/>
<dbReference type="PANTHER" id="PTHR22939:SF129">
    <property type="entry name" value="SERINE PROTEASE HTRA2, MITOCHONDRIAL"/>
    <property type="match status" value="1"/>
</dbReference>
<keyword evidence="1" id="KW-0732">Signal</keyword>
<keyword evidence="2" id="KW-0645">Protease</keyword>
<dbReference type="PRINTS" id="PR00834">
    <property type="entry name" value="PROTEASES2C"/>
</dbReference>
<keyword evidence="3" id="KW-1185">Reference proteome</keyword>
<sequence length="409" mass="43943">MRRVAFVGLLLALMAGPAMAQPISVGSKTLPVNLARVVFDIPPGQVLGDWRGGLLCIPWSKLKWREGRMQVSDNIFPDTFRREVRAAGFESGSDDLFDNEADSAGEFTIGARVKGMTADACSAESEYVSHREKGSMSFTIEWQVYSKLQRKVVATIPTSGAFAIDRFQRDGVINPLMVGAFRENVRALTESEAFRTIFVADAEQAAQEQKPQSNNLIVLTGAAPGAKAIPEASGAVVAVLAGAGHGTGFLVSADGYIITNEHVVGKDTKVRIRWSDGFESDGEVVRRHKARDVALIRTNPHGRQPLYVHRGSPAPGATVFAVGTPLDLKFQTTVTKGIVSANRIFEGFTFIQSDVAVAHGNSGGPLLNEKGAVIGITDWGHREDGEPATLNFFIPIGDALDFLNLQAAP</sequence>
<dbReference type="InterPro" id="IPR001940">
    <property type="entry name" value="Peptidase_S1C"/>
</dbReference>
<comment type="caution">
    <text evidence="2">The sequence shown here is derived from an EMBL/GenBank/DDBJ whole genome shotgun (WGS) entry which is preliminary data.</text>
</comment>
<dbReference type="GO" id="GO:0006508">
    <property type="term" value="P:proteolysis"/>
    <property type="evidence" value="ECO:0007669"/>
    <property type="project" value="UniProtKB-KW"/>
</dbReference>
<dbReference type="InterPro" id="IPR009003">
    <property type="entry name" value="Peptidase_S1_PA"/>
</dbReference>
<dbReference type="Gene3D" id="2.40.10.10">
    <property type="entry name" value="Trypsin-like serine proteases"/>
    <property type="match status" value="2"/>
</dbReference>
<evidence type="ECO:0000256" key="1">
    <source>
        <dbReference type="SAM" id="SignalP"/>
    </source>
</evidence>
<dbReference type="PANTHER" id="PTHR22939">
    <property type="entry name" value="SERINE PROTEASE FAMILY S1C HTRA-RELATED"/>
    <property type="match status" value="1"/>
</dbReference>